<protein>
    <submittedName>
        <fullName evidence="3">Nickel-dependent lactate racemase</fullName>
    </submittedName>
</protein>
<dbReference type="NCBIfam" id="NF033504">
    <property type="entry name" value="Ni_dep_LarA"/>
    <property type="match status" value="1"/>
</dbReference>
<dbReference type="Gene3D" id="3.90.226.30">
    <property type="match status" value="1"/>
</dbReference>
<dbReference type="Gene3D" id="3.40.50.11440">
    <property type="match status" value="1"/>
</dbReference>
<dbReference type="InterPro" id="IPR043166">
    <property type="entry name" value="LarA-like_C"/>
</dbReference>
<dbReference type="InterPro" id="IPR048068">
    <property type="entry name" value="LarA-like"/>
</dbReference>
<name>A0A399D5U2_9BACT</name>
<evidence type="ECO:0000259" key="2">
    <source>
        <dbReference type="Pfam" id="PF21113"/>
    </source>
</evidence>
<dbReference type="InterPro" id="IPR048520">
    <property type="entry name" value="LarA_C"/>
</dbReference>
<proteinExistence type="predicted"/>
<comment type="caution">
    <text evidence="3">The sequence shown here is derived from an EMBL/GenBank/DDBJ whole genome shotgun (WGS) entry which is preliminary data.</text>
</comment>
<keyword evidence="4" id="KW-1185">Reference proteome</keyword>
<dbReference type="PANTHER" id="PTHR33171:SF17">
    <property type="entry name" value="LARA-LIKE N-TERMINAL DOMAIN-CONTAINING PROTEIN"/>
    <property type="match status" value="1"/>
</dbReference>
<gene>
    <name evidence="3" type="primary">larA</name>
    <name evidence="3" type="ORF">D1164_00825</name>
</gene>
<dbReference type="OrthoDB" id="9770545at2"/>
<dbReference type="PANTHER" id="PTHR33171">
    <property type="entry name" value="LAR_N DOMAIN-CONTAINING PROTEIN"/>
    <property type="match status" value="1"/>
</dbReference>
<dbReference type="InterPro" id="IPR018657">
    <property type="entry name" value="LarA-like_N"/>
</dbReference>
<dbReference type="Pfam" id="PF21113">
    <property type="entry name" value="LarA_C"/>
    <property type="match status" value="1"/>
</dbReference>
<dbReference type="GO" id="GO:0050043">
    <property type="term" value="F:lactate racemase activity"/>
    <property type="evidence" value="ECO:0007669"/>
    <property type="project" value="InterPro"/>
</dbReference>
<dbReference type="RefSeq" id="WP_119348035.1">
    <property type="nucleotide sequence ID" value="NZ_QWET01000001.1"/>
</dbReference>
<dbReference type="Pfam" id="PF09861">
    <property type="entry name" value="Lar_N"/>
    <property type="match status" value="1"/>
</dbReference>
<organism evidence="3 4">
    <name type="scientific">Mariniphaga sediminis</name>
    <dbReference type="NCBI Taxonomy" id="1628158"/>
    <lineage>
        <taxon>Bacteria</taxon>
        <taxon>Pseudomonadati</taxon>
        <taxon>Bacteroidota</taxon>
        <taxon>Bacteroidia</taxon>
        <taxon>Marinilabiliales</taxon>
        <taxon>Prolixibacteraceae</taxon>
        <taxon>Mariniphaga</taxon>
    </lineage>
</organism>
<feature type="domain" description="Lactate racemase C-terminal" evidence="2">
    <location>
        <begin position="267"/>
        <end position="314"/>
    </location>
</feature>
<accession>A0A399D5U2</accession>
<dbReference type="AlphaFoldDB" id="A0A399D5U2"/>
<evidence type="ECO:0000259" key="1">
    <source>
        <dbReference type="Pfam" id="PF09861"/>
    </source>
</evidence>
<sequence length="429" mass="48399">MIPVHFGKKIIKLDIPDENLCFNLKRNNFQAPESEEDEIRRALEVPVGSKRLKEIVQKGSSVVIMVDDRTRKTPQKLILPFVLEELNSAGVDDSQIKLVIATGTHRDMTKEEILERFGEDIVNRVEIQNHNCHSNLVNKGLTRRGTRILVNKNVLDADIRIAVGASLPHHPTGWSGGAKMLLPGVAGTETVNAMHLLGATEAQLGKVLTPMREEMEDFAKEVGLHFIVNVILNEKNKLVKAVSGHFIHAHREIIKWGLTINGVKFRKKADITLSSSFPFDYDLTQADKGMFSAERATKPGGEIILLSPCEEGIAPTHEEEMCRLARHDDSTLWKMLDDDVIGDRFAASECMYLNYVKRNYKMTLTMNQPMLANMMGFYYLAVDDLQKYISKRIELDRNLKIGIVNNSGEILPVWEIEEETSSLQLEDII</sequence>
<evidence type="ECO:0000313" key="4">
    <source>
        <dbReference type="Proteomes" id="UP000266441"/>
    </source>
</evidence>
<dbReference type="Proteomes" id="UP000266441">
    <property type="component" value="Unassembled WGS sequence"/>
</dbReference>
<reference evidence="3 4" key="1">
    <citation type="journal article" date="2015" name="Int. J. Syst. Evol. Microbiol.">
        <title>Mariniphaga sediminis sp. nov., isolated from coastal sediment.</title>
        <authorList>
            <person name="Wang F.Q."/>
            <person name="Shen Q.Y."/>
            <person name="Chen G.J."/>
            <person name="Du Z.J."/>
        </authorList>
    </citation>
    <scope>NUCLEOTIDE SEQUENCE [LARGE SCALE GENOMIC DNA]</scope>
    <source>
        <strain evidence="3 4">SY21</strain>
    </source>
</reference>
<dbReference type="InterPro" id="IPR047926">
    <property type="entry name" value="Ni_dep_LarA"/>
</dbReference>
<evidence type="ECO:0000313" key="3">
    <source>
        <dbReference type="EMBL" id="RIH67009.1"/>
    </source>
</evidence>
<dbReference type="EMBL" id="QWET01000001">
    <property type="protein sequence ID" value="RIH67009.1"/>
    <property type="molecule type" value="Genomic_DNA"/>
</dbReference>
<feature type="domain" description="LarA-like N-terminal" evidence="1">
    <location>
        <begin position="6"/>
        <end position="197"/>
    </location>
</feature>